<dbReference type="InParanoid" id="A0A168KRL4"/>
<feature type="compositionally biased region" description="Pro residues" evidence="1">
    <location>
        <begin position="24"/>
        <end position="34"/>
    </location>
</feature>
<organism evidence="2">
    <name type="scientific">Absidia glauca</name>
    <name type="common">Pin mould</name>
    <dbReference type="NCBI Taxonomy" id="4829"/>
    <lineage>
        <taxon>Eukaryota</taxon>
        <taxon>Fungi</taxon>
        <taxon>Fungi incertae sedis</taxon>
        <taxon>Mucoromycota</taxon>
        <taxon>Mucoromycotina</taxon>
        <taxon>Mucoromycetes</taxon>
        <taxon>Mucorales</taxon>
        <taxon>Cunninghamellaceae</taxon>
        <taxon>Absidia</taxon>
    </lineage>
</organism>
<protein>
    <submittedName>
        <fullName evidence="2">Uncharacterized protein</fullName>
    </submittedName>
</protein>
<evidence type="ECO:0000313" key="2">
    <source>
        <dbReference type="EMBL" id="SAL95271.1"/>
    </source>
</evidence>
<accession>A0A168KRL4</accession>
<reference evidence="2" key="1">
    <citation type="submission" date="2016-04" db="EMBL/GenBank/DDBJ databases">
        <authorList>
            <person name="Evans L.H."/>
            <person name="Alamgir A."/>
            <person name="Owens N."/>
            <person name="Weber N.D."/>
            <person name="Virtaneva K."/>
            <person name="Barbian K."/>
            <person name="Babar A."/>
            <person name="Rosenke K."/>
        </authorList>
    </citation>
    <scope>NUCLEOTIDE SEQUENCE [LARGE SCALE GENOMIC DNA]</scope>
    <source>
        <strain evidence="2">CBS 101.48</strain>
    </source>
</reference>
<dbReference type="AlphaFoldDB" id="A0A168KRL4"/>
<feature type="region of interest" description="Disordered" evidence="1">
    <location>
        <begin position="1"/>
        <end position="51"/>
    </location>
</feature>
<evidence type="ECO:0000256" key="1">
    <source>
        <dbReference type="SAM" id="MobiDB-lite"/>
    </source>
</evidence>
<dbReference type="Proteomes" id="UP000078561">
    <property type="component" value="Unassembled WGS sequence"/>
</dbReference>
<sequence>MDIAKTPRPTIPSSAPKQRQQQHPSPPHRPPPTFPTETSAERVERHSSPAYQALSPSAKAFADSCFSLSTI</sequence>
<proteinExistence type="predicted"/>
<name>A0A168KRL4_ABSGL</name>
<dbReference type="EMBL" id="LT550270">
    <property type="protein sequence ID" value="SAL95271.1"/>
    <property type="molecule type" value="Genomic_DNA"/>
</dbReference>
<gene>
    <name evidence="2" type="primary">ABSGL_00589.1 scaffold 832</name>
</gene>
<evidence type="ECO:0000313" key="3">
    <source>
        <dbReference type="Proteomes" id="UP000078561"/>
    </source>
</evidence>
<keyword evidence="3" id="KW-1185">Reference proteome</keyword>